<dbReference type="KEGG" id="kbi:30213091"/>
<dbReference type="EMBL" id="KI894026">
    <property type="protein sequence ID" value="OCF21913.1"/>
    <property type="molecule type" value="Genomic_DNA"/>
</dbReference>
<organism evidence="1">
    <name type="scientific">Kwoniella bestiolae CBS 10118</name>
    <dbReference type="NCBI Taxonomy" id="1296100"/>
    <lineage>
        <taxon>Eukaryota</taxon>
        <taxon>Fungi</taxon>
        <taxon>Dikarya</taxon>
        <taxon>Basidiomycota</taxon>
        <taxon>Agaricomycotina</taxon>
        <taxon>Tremellomycetes</taxon>
        <taxon>Tremellales</taxon>
        <taxon>Cryptococcaceae</taxon>
        <taxon>Kwoniella</taxon>
    </lineage>
</organism>
<reference evidence="1" key="3">
    <citation type="submission" date="2014-01" db="EMBL/GenBank/DDBJ databases">
        <title>Evolution of pathogenesis and genome organization in the Tremellales.</title>
        <authorList>
            <person name="Cuomo C."/>
            <person name="Litvintseva A."/>
            <person name="Heitman J."/>
            <person name="Chen Y."/>
            <person name="Sun S."/>
            <person name="Springer D."/>
            <person name="Dromer F."/>
            <person name="Young S."/>
            <person name="Zeng Q."/>
            <person name="Chapman S."/>
            <person name="Gujja S."/>
            <person name="Saif S."/>
            <person name="Birren B."/>
        </authorList>
    </citation>
    <scope>NUCLEOTIDE SEQUENCE</scope>
    <source>
        <strain evidence="1">CBS 10118</strain>
    </source>
</reference>
<evidence type="ECO:0000313" key="1">
    <source>
        <dbReference type="EMBL" id="OCF21913.1"/>
    </source>
</evidence>
<dbReference type="VEuPathDB" id="FungiDB:I302_08692"/>
<dbReference type="RefSeq" id="XP_019042983.1">
    <property type="nucleotide sequence ID" value="XM_019195270.1"/>
</dbReference>
<reference evidence="1" key="1">
    <citation type="submission" date="2013-07" db="EMBL/GenBank/DDBJ databases">
        <title>The Genome Sequence of Cryptococcus bestiolae CBS10118.</title>
        <authorList>
            <consortium name="The Broad Institute Genome Sequencing Platform"/>
            <person name="Cuomo C."/>
            <person name="Litvintseva A."/>
            <person name="Chen Y."/>
            <person name="Heitman J."/>
            <person name="Sun S."/>
            <person name="Springer D."/>
            <person name="Dromer F."/>
            <person name="Young S.K."/>
            <person name="Zeng Q."/>
            <person name="Gargeya S."/>
            <person name="Fitzgerald M."/>
            <person name="Abouelleil A."/>
            <person name="Alvarado L."/>
            <person name="Berlin A.M."/>
            <person name="Chapman S.B."/>
            <person name="Dewar J."/>
            <person name="Goldberg J."/>
            <person name="Griggs A."/>
            <person name="Gujja S."/>
            <person name="Hansen M."/>
            <person name="Howarth C."/>
            <person name="Imamovic A."/>
            <person name="Larimer J."/>
            <person name="McCowan C."/>
            <person name="Murphy C."/>
            <person name="Pearson M."/>
            <person name="Priest M."/>
            <person name="Roberts A."/>
            <person name="Saif S."/>
            <person name="Shea T."/>
            <person name="Sykes S."/>
            <person name="Wortman J."/>
            <person name="Nusbaum C."/>
            <person name="Birren B."/>
        </authorList>
    </citation>
    <scope>NUCLEOTIDE SEQUENCE [LARGE SCALE GENOMIC DNA]</scope>
    <source>
        <strain evidence="1">CBS 10118</strain>
    </source>
</reference>
<proteinExistence type="predicted"/>
<dbReference type="EMBL" id="CP144543">
    <property type="protein sequence ID" value="WVW83392.1"/>
    <property type="molecule type" value="Genomic_DNA"/>
</dbReference>
<evidence type="ECO:0000313" key="3">
    <source>
        <dbReference type="Proteomes" id="UP000092730"/>
    </source>
</evidence>
<evidence type="ECO:0000313" key="2">
    <source>
        <dbReference type="EMBL" id="WVW83392.1"/>
    </source>
</evidence>
<keyword evidence="3" id="KW-1185">Reference proteome</keyword>
<reference evidence="2" key="2">
    <citation type="submission" date="2013-07" db="EMBL/GenBank/DDBJ databases">
        <authorList>
            <consortium name="The Broad Institute Genome Sequencing Platform"/>
            <person name="Cuomo C."/>
            <person name="Litvintseva A."/>
            <person name="Chen Y."/>
            <person name="Heitman J."/>
            <person name="Sun S."/>
            <person name="Springer D."/>
            <person name="Dromer F."/>
            <person name="Young S.K."/>
            <person name="Zeng Q."/>
            <person name="Gargeya S."/>
            <person name="Fitzgerald M."/>
            <person name="Abouelleil A."/>
            <person name="Alvarado L."/>
            <person name="Berlin A.M."/>
            <person name="Chapman S.B."/>
            <person name="Dewar J."/>
            <person name="Goldberg J."/>
            <person name="Griggs A."/>
            <person name="Gujja S."/>
            <person name="Hansen M."/>
            <person name="Howarth C."/>
            <person name="Imamovic A."/>
            <person name="Larimer J."/>
            <person name="McCowan C."/>
            <person name="Murphy C."/>
            <person name="Pearson M."/>
            <person name="Priest M."/>
            <person name="Roberts A."/>
            <person name="Saif S."/>
            <person name="Shea T."/>
            <person name="Sykes S."/>
            <person name="Wortman J."/>
            <person name="Nusbaum C."/>
            <person name="Birren B."/>
        </authorList>
    </citation>
    <scope>NUCLEOTIDE SEQUENCE</scope>
    <source>
        <strain evidence="2">CBS 10118</strain>
    </source>
</reference>
<dbReference type="Proteomes" id="UP000092730">
    <property type="component" value="Chromosome 3"/>
</dbReference>
<name>A0A1B9FT21_9TREE</name>
<dbReference type="AlphaFoldDB" id="A0A1B9FT21"/>
<protein>
    <submittedName>
        <fullName evidence="1">Uncharacterized protein</fullName>
    </submittedName>
</protein>
<dbReference type="GeneID" id="30213091"/>
<sequence length="127" mass="14387">MPTVYYVNGNHSSPAPSLWEWGYKGTRTEGPLSWYPFITQDNRSIKPVDEDMKIWEITDEGTKTYRESLKQLPGYITDPTGNYNSTIIGQTFWSMELAEGNRNFFGPPLTDLEGLQATINSRAASTQ</sequence>
<accession>A0A1B9FT21</accession>
<gene>
    <name evidence="1" type="ORF">I302_08692</name>
    <name evidence="2" type="ORF">I302_105411</name>
</gene>
<reference evidence="2" key="4">
    <citation type="submission" date="2024-02" db="EMBL/GenBank/DDBJ databases">
        <title>Comparative genomics of Cryptococcus and Kwoniella reveals pathogenesis evolution and contrasting modes of karyotype evolution via chromosome fusion or intercentromeric recombination.</title>
        <authorList>
            <person name="Coelho M.A."/>
            <person name="David-Palma M."/>
            <person name="Shea T."/>
            <person name="Bowers K."/>
            <person name="McGinley-Smith S."/>
            <person name="Mohammad A.W."/>
            <person name="Gnirke A."/>
            <person name="Yurkov A.M."/>
            <person name="Nowrousian M."/>
            <person name="Sun S."/>
            <person name="Cuomo C.A."/>
            <person name="Heitman J."/>
        </authorList>
    </citation>
    <scope>NUCLEOTIDE SEQUENCE</scope>
    <source>
        <strain evidence="2">CBS 10118</strain>
    </source>
</reference>